<comment type="caution">
    <text evidence="1">The sequence shown here is derived from an EMBL/GenBank/DDBJ whole genome shotgun (WGS) entry which is preliminary data.</text>
</comment>
<proteinExistence type="predicted"/>
<organism evidence="1 2">
    <name type="scientific">Austropuccinia psidii MF-1</name>
    <dbReference type="NCBI Taxonomy" id="1389203"/>
    <lineage>
        <taxon>Eukaryota</taxon>
        <taxon>Fungi</taxon>
        <taxon>Dikarya</taxon>
        <taxon>Basidiomycota</taxon>
        <taxon>Pucciniomycotina</taxon>
        <taxon>Pucciniomycetes</taxon>
        <taxon>Pucciniales</taxon>
        <taxon>Sphaerophragmiaceae</taxon>
        <taxon>Austropuccinia</taxon>
    </lineage>
</organism>
<gene>
    <name evidence="1" type="ORF">O181_039828</name>
</gene>
<evidence type="ECO:0000313" key="2">
    <source>
        <dbReference type="Proteomes" id="UP000765509"/>
    </source>
</evidence>
<accession>A0A9Q3DG10</accession>
<dbReference type="AlphaFoldDB" id="A0A9Q3DG10"/>
<keyword evidence="2" id="KW-1185">Reference proteome</keyword>
<sequence length="123" mass="13614">MAKVPGLRLFISRARSVDHCHFIRLGSPSHSALKSEFSHDPLLAVAEWSNLFRLILFLPSLFQVDSEGSQGIPVGFSPGLSSRSQASSSGGYSFSVIDWEQVNHRQIQVDARLDLRIGYIKTS</sequence>
<protein>
    <submittedName>
        <fullName evidence="1">Uncharacterized protein</fullName>
    </submittedName>
</protein>
<evidence type="ECO:0000313" key="1">
    <source>
        <dbReference type="EMBL" id="MBW0500113.1"/>
    </source>
</evidence>
<reference evidence="1" key="1">
    <citation type="submission" date="2021-03" db="EMBL/GenBank/DDBJ databases">
        <title>Draft genome sequence of rust myrtle Austropuccinia psidii MF-1, a brazilian biotype.</title>
        <authorList>
            <person name="Quecine M.C."/>
            <person name="Pachon D.M.R."/>
            <person name="Bonatelli M.L."/>
            <person name="Correr F.H."/>
            <person name="Franceschini L.M."/>
            <person name="Leite T.F."/>
            <person name="Margarido G.R.A."/>
            <person name="Almeida C.A."/>
            <person name="Ferrarezi J.A."/>
            <person name="Labate C.A."/>
        </authorList>
    </citation>
    <scope>NUCLEOTIDE SEQUENCE</scope>
    <source>
        <strain evidence="1">MF-1</strain>
    </source>
</reference>
<dbReference type="Proteomes" id="UP000765509">
    <property type="component" value="Unassembled WGS sequence"/>
</dbReference>
<dbReference type="EMBL" id="AVOT02015644">
    <property type="protein sequence ID" value="MBW0500113.1"/>
    <property type="molecule type" value="Genomic_DNA"/>
</dbReference>
<name>A0A9Q3DG10_9BASI</name>